<evidence type="ECO:0000256" key="1">
    <source>
        <dbReference type="ARBA" id="ARBA00006484"/>
    </source>
</evidence>
<organism evidence="4 5">
    <name type="scientific">Spongiibacter nanhainus</name>
    <dbReference type="NCBI Taxonomy" id="2794344"/>
    <lineage>
        <taxon>Bacteria</taxon>
        <taxon>Pseudomonadati</taxon>
        <taxon>Pseudomonadota</taxon>
        <taxon>Gammaproteobacteria</taxon>
        <taxon>Cellvibrionales</taxon>
        <taxon>Spongiibacteraceae</taxon>
        <taxon>Spongiibacter</taxon>
    </lineage>
</organism>
<dbReference type="PANTHER" id="PTHR42760:SF135">
    <property type="entry name" value="BLL7886 PROTEIN"/>
    <property type="match status" value="1"/>
</dbReference>
<dbReference type="GO" id="GO:0030497">
    <property type="term" value="P:fatty acid elongation"/>
    <property type="evidence" value="ECO:0007669"/>
    <property type="project" value="TreeGrafter"/>
</dbReference>
<comment type="similarity">
    <text evidence="1">Belongs to the short-chain dehydrogenases/reductases (SDR) family.</text>
</comment>
<dbReference type="RefSeq" id="WP_198569774.1">
    <property type="nucleotide sequence ID" value="NZ_CP066167.1"/>
</dbReference>
<dbReference type="Proteomes" id="UP000596063">
    <property type="component" value="Chromosome"/>
</dbReference>
<evidence type="ECO:0000256" key="2">
    <source>
        <dbReference type="ARBA" id="ARBA00023002"/>
    </source>
</evidence>
<name>A0A7T4UQ45_9GAMM</name>
<evidence type="ECO:0000313" key="4">
    <source>
        <dbReference type="EMBL" id="QQD18276.1"/>
    </source>
</evidence>
<dbReference type="GO" id="GO:0016616">
    <property type="term" value="F:oxidoreductase activity, acting on the CH-OH group of donors, NAD or NADP as acceptor"/>
    <property type="evidence" value="ECO:0007669"/>
    <property type="project" value="UniProtKB-ARBA"/>
</dbReference>
<keyword evidence="5" id="KW-1185">Reference proteome</keyword>
<evidence type="ECO:0000313" key="5">
    <source>
        <dbReference type="Proteomes" id="UP000596063"/>
    </source>
</evidence>
<dbReference type="InterPro" id="IPR036291">
    <property type="entry name" value="NAD(P)-bd_dom_sf"/>
</dbReference>
<dbReference type="InterPro" id="IPR020904">
    <property type="entry name" value="Sc_DH/Rdtase_CS"/>
</dbReference>
<gene>
    <name evidence="4" type="ORF">I6N98_18395</name>
</gene>
<feature type="domain" description="Ketoreductase" evidence="3">
    <location>
        <begin position="6"/>
        <end position="199"/>
    </location>
</feature>
<evidence type="ECO:0000259" key="3">
    <source>
        <dbReference type="SMART" id="SM00822"/>
    </source>
</evidence>
<dbReference type="Pfam" id="PF13561">
    <property type="entry name" value="adh_short_C2"/>
    <property type="match status" value="1"/>
</dbReference>
<dbReference type="PANTHER" id="PTHR42760">
    <property type="entry name" value="SHORT-CHAIN DEHYDROGENASES/REDUCTASES FAMILY MEMBER"/>
    <property type="match status" value="1"/>
</dbReference>
<dbReference type="InterPro" id="IPR002347">
    <property type="entry name" value="SDR_fam"/>
</dbReference>
<dbReference type="Gene3D" id="3.40.50.720">
    <property type="entry name" value="NAD(P)-binding Rossmann-like Domain"/>
    <property type="match status" value="1"/>
</dbReference>
<dbReference type="PRINTS" id="PR00081">
    <property type="entry name" value="GDHRDH"/>
</dbReference>
<reference evidence="4 5" key="1">
    <citation type="submission" date="2020-12" db="EMBL/GenBank/DDBJ databases">
        <authorList>
            <person name="Shan Y."/>
        </authorList>
    </citation>
    <scope>NUCLEOTIDE SEQUENCE [LARGE SCALE GENOMIC DNA]</scope>
    <source>
        <strain evidence="5">csc3.9</strain>
    </source>
</reference>
<dbReference type="InterPro" id="IPR057326">
    <property type="entry name" value="KR_dom"/>
</dbReference>
<dbReference type="FunFam" id="3.40.50.720:FF:000173">
    <property type="entry name" value="3-oxoacyl-[acyl-carrier protein] reductase"/>
    <property type="match status" value="1"/>
</dbReference>
<dbReference type="NCBIfam" id="NF006072">
    <property type="entry name" value="PRK08217.1"/>
    <property type="match status" value="1"/>
</dbReference>
<accession>A0A7T4UQ45</accession>
<dbReference type="KEGG" id="snan:I6N98_18395"/>
<dbReference type="EMBL" id="CP066167">
    <property type="protein sequence ID" value="QQD18276.1"/>
    <property type="molecule type" value="Genomic_DNA"/>
</dbReference>
<keyword evidence="2" id="KW-0560">Oxidoreductase</keyword>
<dbReference type="SUPFAM" id="SSF51735">
    <property type="entry name" value="NAD(P)-binding Rossmann-fold domains"/>
    <property type="match status" value="1"/>
</dbReference>
<dbReference type="PRINTS" id="PR00080">
    <property type="entry name" value="SDRFAMILY"/>
</dbReference>
<protein>
    <submittedName>
        <fullName evidence="4">SDR family oxidoreductase</fullName>
    </submittedName>
</protein>
<proteinExistence type="inferred from homology"/>
<dbReference type="PROSITE" id="PS00061">
    <property type="entry name" value="ADH_SHORT"/>
    <property type="match status" value="1"/>
</dbReference>
<sequence length="253" mass="27018">MDLQDKVIVVTGGARGLGFAMAKRLGLHGAKPVIIDLNPQDIDEAIAKLSEEGIDASGRVCNVSQEHEVERCFASIAEQHGALHGLINNAGMLRDALLVKVKDGEVVDRMSLQQWNTVIDVNLTGVFLCGRSAAEWMIKLKCEGVIINISSLSRLGNCGQTNYSASKAGVAAMAVGWAAELSRFGIRSAAIAPGFFYTEMVASMKPEALEAAAAHIPLGRLGEMDEIAKAAQFIFENDYFNGKLIEVDGGLRG</sequence>
<dbReference type="AlphaFoldDB" id="A0A7T4UQ45"/>
<dbReference type="SMART" id="SM00822">
    <property type="entry name" value="PKS_KR"/>
    <property type="match status" value="1"/>
</dbReference>